<dbReference type="SMART" id="SM00530">
    <property type="entry name" value="HTH_XRE"/>
    <property type="match status" value="1"/>
</dbReference>
<dbReference type="PANTHER" id="PTHR34475">
    <property type="match status" value="1"/>
</dbReference>
<dbReference type="PANTHER" id="PTHR34475:SF1">
    <property type="entry name" value="CYTOSKELETON PROTEIN RODZ"/>
    <property type="match status" value="1"/>
</dbReference>
<dbReference type="OrthoDB" id="8561330at2"/>
<evidence type="ECO:0000259" key="2">
    <source>
        <dbReference type="PROSITE" id="PS50943"/>
    </source>
</evidence>
<evidence type="ECO:0000313" key="3">
    <source>
        <dbReference type="EMBL" id="PXX75982.1"/>
    </source>
</evidence>
<dbReference type="Proteomes" id="UP000247555">
    <property type="component" value="Unassembled WGS sequence"/>
</dbReference>
<dbReference type="AlphaFoldDB" id="A0A318KTG3"/>
<dbReference type="GO" id="GO:0003677">
    <property type="term" value="F:DNA binding"/>
    <property type="evidence" value="ECO:0007669"/>
    <property type="project" value="InterPro"/>
</dbReference>
<dbReference type="InterPro" id="IPR050400">
    <property type="entry name" value="Bact_Cytoskel_RodZ"/>
</dbReference>
<organism evidence="3 4">
    <name type="scientific">Rivihabitans pingtungensis</name>
    <dbReference type="NCBI Taxonomy" id="1054498"/>
    <lineage>
        <taxon>Bacteria</taxon>
        <taxon>Pseudomonadati</taxon>
        <taxon>Pseudomonadota</taxon>
        <taxon>Betaproteobacteria</taxon>
        <taxon>Neisseriales</taxon>
        <taxon>Aquaspirillaceae</taxon>
        <taxon>Rivihabitans</taxon>
    </lineage>
</organism>
<feature type="region of interest" description="Disordered" evidence="1">
    <location>
        <begin position="169"/>
        <end position="231"/>
    </location>
</feature>
<feature type="region of interest" description="Disordered" evidence="1">
    <location>
        <begin position="1"/>
        <end position="23"/>
    </location>
</feature>
<accession>A0A318KTG3</accession>
<evidence type="ECO:0000256" key="1">
    <source>
        <dbReference type="SAM" id="MobiDB-lite"/>
    </source>
</evidence>
<dbReference type="EMBL" id="QJKI01000023">
    <property type="protein sequence ID" value="PXX75982.1"/>
    <property type="molecule type" value="Genomic_DNA"/>
</dbReference>
<dbReference type="InterPro" id="IPR001387">
    <property type="entry name" value="Cro/C1-type_HTH"/>
</dbReference>
<keyword evidence="4" id="KW-1185">Reference proteome</keyword>
<dbReference type="InterPro" id="IPR010982">
    <property type="entry name" value="Lambda_DNA-bd_dom_sf"/>
</dbReference>
<protein>
    <submittedName>
        <fullName evidence="3">Cytoskeleton protein RodZ</fullName>
    </submittedName>
</protein>
<dbReference type="InterPro" id="IPR025194">
    <property type="entry name" value="RodZ-like_C"/>
</dbReference>
<dbReference type="PROSITE" id="PS50943">
    <property type="entry name" value="HTH_CROC1"/>
    <property type="match status" value="1"/>
</dbReference>
<feature type="compositionally biased region" description="Polar residues" evidence="1">
    <location>
        <begin position="221"/>
        <end position="231"/>
    </location>
</feature>
<feature type="compositionally biased region" description="Low complexity" evidence="1">
    <location>
        <begin position="171"/>
        <end position="188"/>
    </location>
</feature>
<sequence length="313" mass="31925">MSDIPTPGAESATHTASPGMLLSNERVKRGLSLQEVADRLKLSRKQLEAIENDEYDKLPGPAFARGFVRNYAKLLGLDVALLNASLDAHLPMPPLNPPAADAAPAAAAQAASSRSPAVNPTLIKGALALLVLLLAAGVGYRLLTQGASAPATPPLAAPAVDSALPQAALNPEPASSAAPVSAAPSVDSKPAELKPEPAKPEALAVAPVKPAEVKPAEAKPTSTDTSTAQAAVSDTGAGELVLNAREKAWVSVIDAKGKKLLYGQISGEKRLGGGAPPYKLIIGNAPQVELNYKGQAVPLADKTKGSTAKLELQ</sequence>
<feature type="compositionally biased region" description="Low complexity" evidence="1">
    <location>
        <begin position="200"/>
        <end position="210"/>
    </location>
</feature>
<dbReference type="RefSeq" id="WP_110391724.1">
    <property type="nucleotide sequence ID" value="NZ_QJKI01000023.1"/>
</dbReference>
<feature type="domain" description="HTH cro/C1-type" evidence="2">
    <location>
        <begin position="22"/>
        <end position="82"/>
    </location>
</feature>
<feature type="compositionally biased region" description="Basic and acidic residues" evidence="1">
    <location>
        <begin position="189"/>
        <end position="199"/>
    </location>
</feature>
<dbReference type="CDD" id="cd00093">
    <property type="entry name" value="HTH_XRE"/>
    <property type="match status" value="1"/>
</dbReference>
<proteinExistence type="predicted"/>
<comment type="caution">
    <text evidence="3">The sequence shown here is derived from an EMBL/GenBank/DDBJ whole genome shotgun (WGS) entry which is preliminary data.</text>
</comment>
<gene>
    <name evidence="3" type="ORF">DFR34_12314</name>
</gene>
<dbReference type="Pfam" id="PF13413">
    <property type="entry name" value="HTH_25"/>
    <property type="match status" value="1"/>
</dbReference>
<dbReference type="Pfam" id="PF13464">
    <property type="entry name" value="RodZ_C"/>
    <property type="match status" value="1"/>
</dbReference>
<name>A0A318KTG3_9NEIS</name>
<dbReference type="Gene3D" id="1.10.260.40">
    <property type="entry name" value="lambda repressor-like DNA-binding domains"/>
    <property type="match status" value="1"/>
</dbReference>
<reference evidence="3 4" key="1">
    <citation type="submission" date="2018-05" db="EMBL/GenBank/DDBJ databases">
        <title>Genomic Encyclopedia of Type Strains, Phase IV (KMG-IV): sequencing the most valuable type-strain genomes for metagenomic binning, comparative biology and taxonomic classification.</title>
        <authorList>
            <person name="Goeker M."/>
        </authorList>
    </citation>
    <scope>NUCLEOTIDE SEQUENCE [LARGE SCALE GENOMIC DNA]</scope>
    <source>
        <strain evidence="3 4">DSM 29661</strain>
    </source>
</reference>
<dbReference type="SUPFAM" id="SSF47413">
    <property type="entry name" value="lambda repressor-like DNA-binding domains"/>
    <property type="match status" value="1"/>
</dbReference>
<evidence type="ECO:0000313" key="4">
    <source>
        <dbReference type="Proteomes" id="UP000247555"/>
    </source>
</evidence>